<feature type="non-terminal residue" evidence="1">
    <location>
        <position position="1"/>
    </location>
</feature>
<dbReference type="HOGENOM" id="CLU_067622_0_1_1"/>
<dbReference type="Proteomes" id="UP000054166">
    <property type="component" value="Unassembled WGS sequence"/>
</dbReference>
<proteinExistence type="predicted"/>
<dbReference type="OrthoDB" id="3269456at2759"/>
<reference evidence="2" key="2">
    <citation type="submission" date="2015-01" db="EMBL/GenBank/DDBJ databases">
        <title>Evolutionary Origins and Diversification of the Mycorrhizal Mutualists.</title>
        <authorList>
            <consortium name="DOE Joint Genome Institute"/>
            <consortium name="Mycorrhizal Genomics Consortium"/>
            <person name="Kohler A."/>
            <person name="Kuo A."/>
            <person name="Nagy L.G."/>
            <person name="Floudas D."/>
            <person name="Copeland A."/>
            <person name="Barry K.W."/>
            <person name="Cichocki N."/>
            <person name="Veneault-Fourrey C."/>
            <person name="LaButti K."/>
            <person name="Lindquist E.A."/>
            <person name="Lipzen A."/>
            <person name="Lundell T."/>
            <person name="Morin E."/>
            <person name="Murat C."/>
            <person name="Riley R."/>
            <person name="Ohm R."/>
            <person name="Sun H."/>
            <person name="Tunlid A."/>
            <person name="Henrissat B."/>
            <person name="Grigoriev I.V."/>
            <person name="Hibbett D.S."/>
            <person name="Martin F."/>
        </authorList>
    </citation>
    <scope>NUCLEOTIDE SEQUENCE [LARGE SCALE GENOMIC DNA]</scope>
    <source>
        <strain evidence="2">F 1598</strain>
    </source>
</reference>
<evidence type="ECO:0000313" key="2">
    <source>
        <dbReference type="Proteomes" id="UP000054166"/>
    </source>
</evidence>
<accession>A0A0C3C0G5</accession>
<organism evidence="1 2">
    <name type="scientific">Piloderma croceum (strain F 1598)</name>
    <dbReference type="NCBI Taxonomy" id="765440"/>
    <lineage>
        <taxon>Eukaryota</taxon>
        <taxon>Fungi</taxon>
        <taxon>Dikarya</taxon>
        <taxon>Basidiomycota</taxon>
        <taxon>Agaricomycotina</taxon>
        <taxon>Agaricomycetes</taxon>
        <taxon>Agaricomycetidae</taxon>
        <taxon>Atheliales</taxon>
        <taxon>Atheliaceae</taxon>
        <taxon>Piloderma</taxon>
    </lineage>
</organism>
<dbReference type="AlphaFoldDB" id="A0A0C3C0G5"/>
<sequence>EEVVLRIQGAIAQKDLPPLTNKPKDTQKNIHLCQAVLLIGLGTDKFKQTIEGIIQIHTIFSCMFKEGMLDHWQPSMFVNAIDMANQYFSSQCQHPNAVPIAFHTLVDPNRILSDMAIGDLVHCEENDMHYLELYIDEHLQEKYRRLDPTKFKTGDLVEAQVLLMGVPLKGEKVKLLMVLRALTLLDCQQSKVHSHIPITPKNK</sequence>
<protein>
    <submittedName>
        <fullName evidence="1">Uncharacterized protein</fullName>
    </submittedName>
</protein>
<feature type="non-terminal residue" evidence="1">
    <location>
        <position position="203"/>
    </location>
</feature>
<gene>
    <name evidence="1" type="ORF">PILCRDRAFT_26858</name>
</gene>
<reference evidence="1 2" key="1">
    <citation type="submission" date="2014-04" db="EMBL/GenBank/DDBJ databases">
        <authorList>
            <consortium name="DOE Joint Genome Institute"/>
            <person name="Kuo A."/>
            <person name="Tarkka M."/>
            <person name="Buscot F."/>
            <person name="Kohler A."/>
            <person name="Nagy L.G."/>
            <person name="Floudas D."/>
            <person name="Copeland A."/>
            <person name="Barry K.W."/>
            <person name="Cichocki N."/>
            <person name="Veneault-Fourrey C."/>
            <person name="LaButti K."/>
            <person name="Lindquist E.A."/>
            <person name="Lipzen A."/>
            <person name="Lundell T."/>
            <person name="Morin E."/>
            <person name="Murat C."/>
            <person name="Sun H."/>
            <person name="Tunlid A."/>
            <person name="Henrissat B."/>
            <person name="Grigoriev I.V."/>
            <person name="Hibbett D.S."/>
            <person name="Martin F."/>
            <person name="Nordberg H.P."/>
            <person name="Cantor M.N."/>
            <person name="Hua S.X."/>
        </authorList>
    </citation>
    <scope>NUCLEOTIDE SEQUENCE [LARGE SCALE GENOMIC DNA]</scope>
    <source>
        <strain evidence="1 2">F 1598</strain>
    </source>
</reference>
<dbReference type="InParanoid" id="A0A0C3C0G5"/>
<dbReference type="EMBL" id="KN832992">
    <property type="protein sequence ID" value="KIM83082.1"/>
    <property type="molecule type" value="Genomic_DNA"/>
</dbReference>
<keyword evidence="2" id="KW-1185">Reference proteome</keyword>
<name>A0A0C3C0G5_PILCF</name>
<evidence type="ECO:0000313" key="1">
    <source>
        <dbReference type="EMBL" id="KIM83082.1"/>
    </source>
</evidence>
<dbReference type="STRING" id="765440.A0A0C3C0G5"/>